<dbReference type="GO" id="GO:0031902">
    <property type="term" value="C:late endosome membrane"/>
    <property type="evidence" value="ECO:0007669"/>
    <property type="project" value="InterPro"/>
</dbReference>
<dbReference type="EMBL" id="JAJTJA010000001">
    <property type="protein sequence ID" value="KAH8704924.1"/>
    <property type="molecule type" value="Genomic_DNA"/>
</dbReference>
<keyword evidence="4" id="KW-0564">Palmitate</keyword>
<dbReference type="GO" id="GO:0043410">
    <property type="term" value="P:positive regulation of MAPK cascade"/>
    <property type="evidence" value="ECO:0007669"/>
    <property type="project" value="InterPro"/>
</dbReference>
<evidence type="ECO:0000256" key="6">
    <source>
        <dbReference type="SAM" id="MobiDB-lite"/>
    </source>
</evidence>
<protein>
    <submittedName>
        <fullName evidence="7">Late endosomal/lysosomal adaptor and MAPK and MTOR activator-domain-containing protein</fullName>
    </submittedName>
</protein>
<accession>A0AAD4L0N9</accession>
<evidence type="ECO:0000256" key="3">
    <source>
        <dbReference type="ARBA" id="ARBA00023136"/>
    </source>
</evidence>
<evidence type="ECO:0000313" key="7">
    <source>
        <dbReference type="EMBL" id="KAH8704924.1"/>
    </source>
</evidence>
<dbReference type="GO" id="GO:0071230">
    <property type="term" value="P:cellular response to amino acid stimulus"/>
    <property type="evidence" value="ECO:0007669"/>
    <property type="project" value="InterPro"/>
</dbReference>
<name>A0AAD4L0N9_9EURO</name>
<evidence type="ECO:0000256" key="4">
    <source>
        <dbReference type="ARBA" id="ARBA00023139"/>
    </source>
</evidence>
<keyword evidence="2" id="KW-0519">Myristate</keyword>
<comment type="caution">
    <text evidence="7">The sequence shown here is derived from an EMBL/GenBank/DDBJ whole genome shotgun (WGS) entry which is preliminary data.</text>
</comment>
<evidence type="ECO:0000256" key="1">
    <source>
        <dbReference type="ARBA" id="ARBA00004308"/>
    </source>
</evidence>
<dbReference type="Proteomes" id="UP001201262">
    <property type="component" value="Unassembled WGS sequence"/>
</dbReference>
<evidence type="ECO:0000256" key="2">
    <source>
        <dbReference type="ARBA" id="ARBA00022707"/>
    </source>
</evidence>
<dbReference type="AlphaFoldDB" id="A0AAD4L0N9"/>
<keyword evidence="8" id="KW-1185">Reference proteome</keyword>
<dbReference type="InterPro" id="IPR028209">
    <property type="entry name" value="LAMTOR1/MEH1"/>
</dbReference>
<keyword evidence="5" id="KW-0449">Lipoprotein</keyword>
<dbReference type="GO" id="GO:0001919">
    <property type="term" value="P:regulation of receptor recycling"/>
    <property type="evidence" value="ECO:0007669"/>
    <property type="project" value="InterPro"/>
</dbReference>
<proteinExistence type="predicted"/>
<evidence type="ECO:0000313" key="8">
    <source>
        <dbReference type="Proteomes" id="UP001201262"/>
    </source>
</evidence>
<dbReference type="GO" id="GO:0071986">
    <property type="term" value="C:Ragulator complex"/>
    <property type="evidence" value="ECO:0007669"/>
    <property type="project" value="InterPro"/>
</dbReference>
<feature type="compositionally biased region" description="Polar residues" evidence="6">
    <location>
        <begin position="81"/>
        <end position="123"/>
    </location>
</feature>
<dbReference type="GO" id="GO:0016197">
    <property type="term" value="P:endosomal transport"/>
    <property type="evidence" value="ECO:0007669"/>
    <property type="project" value="InterPro"/>
</dbReference>
<dbReference type="SMART" id="SM01262">
    <property type="entry name" value="LAMTOR"/>
    <property type="match status" value="1"/>
</dbReference>
<keyword evidence="3" id="KW-0472">Membrane</keyword>
<comment type="subcellular location">
    <subcellularLocation>
        <location evidence="1">Endomembrane system</location>
    </subcellularLocation>
</comment>
<organism evidence="7 8">
    <name type="scientific">Talaromyces proteolyticus</name>
    <dbReference type="NCBI Taxonomy" id="1131652"/>
    <lineage>
        <taxon>Eukaryota</taxon>
        <taxon>Fungi</taxon>
        <taxon>Dikarya</taxon>
        <taxon>Ascomycota</taxon>
        <taxon>Pezizomycotina</taxon>
        <taxon>Eurotiomycetes</taxon>
        <taxon>Eurotiomycetidae</taxon>
        <taxon>Eurotiales</taxon>
        <taxon>Trichocomaceae</taxon>
        <taxon>Talaromyces</taxon>
        <taxon>Talaromyces sect. Bacilispori</taxon>
    </lineage>
</organism>
<feature type="compositionally biased region" description="Basic and acidic residues" evidence="6">
    <location>
        <begin position="12"/>
        <end position="25"/>
    </location>
</feature>
<dbReference type="Pfam" id="PF15454">
    <property type="entry name" value="LAMTOR"/>
    <property type="match status" value="1"/>
</dbReference>
<sequence>MGACQSCLGLGSREENEPEHARLIEDEIFPGSYGYGSVNHPNHQQSDPEDLKREREALEAICQRASDSVVDIWSSHPHLQPQATLRSNNGSATSSRVPSNETATATADGTPTVTATATPSGTIKKSPPHNLAPIPKNWGEVVVSPRRKGKNTTQSNTDIFGVLNVS</sequence>
<gene>
    <name evidence="7" type="ORF">BGW36DRAFT_331936</name>
</gene>
<evidence type="ECO:0000256" key="5">
    <source>
        <dbReference type="ARBA" id="ARBA00023288"/>
    </source>
</evidence>
<feature type="region of interest" description="Disordered" evidence="6">
    <location>
        <begin position="1"/>
        <end position="56"/>
    </location>
</feature>
<feature type="region of interest" description="Disordered" evidence="6">
    <location>
        <begin position="73"/>
        <end position="166"/>
    </location>
</feature>
<reference evidence="7" key="1">
    <citation type="submission" date="2021-12" db="EMBL/GenBank/DDBJ databases">
        <title>Convergent genome expansion in fungi linked to evolution of root-endophyte symbiosis.</title>
        <authorList>
            <consortium name="DOE Joint Genome Institute"/>
            <person name="Ke Y.-H."/>
            <person name="Bonito G."/>
            <person name="Liao H.-L."/>
            <person name="Looney B."/>
            <person name="Rojas-Flechas A."/>
            <person name="Nash J."/>
            <person name="Hameed K."/>
            <person name="Schadt C."/>
            <person name="Martin F."/>
            <person name="Crous P.W."/>
            <person name="Miettinen O."/>
            <person name="Magnuson J.K."/>
            <person name="Labbe J."/>
            <person name="Jacobson D."/>
            <person name="Doktycz M.J."/>
            <person name="Veneault-Fourrey C."/>
            <person name="Kuo A."/>
            <person name="Mondo S."/>
            <person name="Calhoun S."/>
            <person name="Riley R."/>
            <person name="Ohm R."/>
            <person name="LaButti K."/>
            <person name="Andreopoulos B."/>
            <person name="Pangilinan J."/>
            <person name="Nolan M."/>
            <person name="Tritt A."/>
            <person name="Clum A."/>
            <person name="Lipzen A."/>
            <person name="Daum C."/>
            <person name="Barry K."/>
            <person name="Grigoriev I.V."/>
            <person name="Vilgalys R."/>
        </authorList>
    </citation>
    <scope>NUCLEOTIDE SEQUENCE</scope>
    <source>
        <strain evidence="7">PMI_201</strain>
    </source>
</reference>
<dbReference type="GO" id="GO:0045121">
    <property type="term" value="C:membrane raft"/>
    <property type="evidence" value="ECO:0007669"/>
    <property type="project" value="InterPro"/>
</dbReference>
<dbReference type="GO" id="GO:0032008">
    <property type="term" value="P:positive regulation of TOR signaling"/>
    <property type="evidence" value="ECO:0007669"/>
    <property type="project" value="InterPro"/>
</dbReference>
<dbReference type="GeneID" id="70243130"/>
<dbReference type="RefSeq" id="XP_046077545.1">
    <property type="nucleotide sequence ID" value="XM_046212843.1"/>
</dbReference>